<evidence type="ECO:0000313" key="3">
    <source>
        <dbReference type="Proteomes" id="UP001245285"/>
    </source>
</evidence>
<dbReference type="RefSeq" id="WP_311496082.1">
    <property type="nucleotide sequence ID" value="NZ_JAVRHO010000025.1"/>
</dbReference>
<organism evidence="2 3">
    <name type="scientific">Autumnicola lenta</name>
    <dbReference type="NCBI Taxonomy" id="3075593"/>
    <lineage>
        <taxon>Bacteria</taxon>
        <taxon>Pseudomonadati</taxon>
        <taxon>Bacteroidota</taxon>
        <taxon>Flavobacteriia</taxon>
        <taxon>Flavobacteriales</taxon>
        <taxon>Flavobacteriaceae</taxon>
        <taxon>Autumnicola</taxon>
    </lineage>
</organism>
<reference evidence="2 3" key="1">
    <citation type="submission" date="2023-09" db="EMBL/GenBank/DDBJ databases">
        <authorList>
            <person name="Rey-Velasco X."/>
        </authorList>
    </citation>
    <scope>NUCLEOTIDE SEQUENCE [LARGE SCALE GENOMIC DNA]</scope>
    <source>
        <strain evidence="2 3">F260</strain>
    </source>
</reference>
<keyword evidence="3" id="KW-1185">Reference proteome</keyword>
<dbReference type="Pfam" id="PF19451">
    <property type="entry name" value="DUF5989"/>
    <property type="match status" value="1"/>
</dbReference>
<accession>A0ABU3CP21</accession>
<sequence length="49" mass="5814">MEFIKEFFLFLKERKKWWLVPMILIFAILGGLIFITNGSALAPFIYSLF</sequence>
<name>A0ABU3CP21_9FLAO</name>
<proteinExistence type="predicted"/>
<comment type="caution">
    <text evidence="2">The sequence shown here is derived from an EMBL/GenBank/DDBJ whole genome shotgun (WGS) entry which is preliminary data.</text>
</comment>
<protein>
    <submittedName>
        <fullName evidence="2">DUF5989 family protein</fullName>
    </submittedName>
</protein>
<dbReference type="EMBL" id="JAVRHO010000025">
    <property type="protein sequence ID" value="MDT0647982.1"/>
    <property type="molecule type" value="Genomic_DNA"/>
</dbReference>
<evidence type="ECO:0000313" key="2">
    <source>
        <dbReference type="EMBL" id="MDT0647982.1"/>
    </source>
</evidence>
<keyword evidence="1" id="KW-1133">Transmembrane helix</keyword>
<keyword evidence="1" id="KW-0472">Membrane</keyword>
<keyword evidence="1" id="KW-0812">Transmembrane</keyword>
<evidence type="ECO:0000256" key="1">
    <source>
        <dbReference type="SAM" id="Phobius"/>
    </source>
</evidence>
<gene>
    <name evidence="2" type="ORF">RM545_14890</name>
</gene>
<dbReference type="Proteomes" id="UP001245285">
    <property type="component" value="Unassembled WGS sequence"/>
</dbReference>
<dbReference type="InterPro" id="IPR046031">
    <property type="entry name" value="DUF5989"/>
</dbReference>
<feature type="transmembrane region" description="Helical" evidence="1">
    <location>
        <begin position="20"/>
        <end position="46"/>
    </location>
</feature>